<dbReference type="EMBL" id="JTHP01000009">
    <property type="protein sequence ID" value="KJD46273.1"/>
    <property type="molecule type" value="Genomic_DNA"/>
</dbReference>
<dbReference type="Pfam" id="PF09986">
    <property type="entry name" value="DUF2225"/>
    <property type="match status" value="1"/>
</dbReference>
<dbReference type="AlphaFoldDB" id="A0A0D7X5K4"/>
<dbReference type="PROSITE" id="PS50005">
    <property type="entry name" value="TPR"/>
    <property type="match status" value="1"/>
</dbReference>
<dbReference type="InterPro" id="IPR011990">
    <property type="entry name" value="TPR-like_helical_dom_sf"/>
</dbReference>
<dbReference type="SUPFAM" id="SSF48452">
    <property type="entry name" value="TPR-like"/>
    <property type="match status" value="1"/>
</dbReference>
<organism evidence="2 3">
    <name type="scientific">Paenibacillus terrae</name>
    <dbReference type="NCBI Taxonomy" id="159743"/>
    <lineage>
        <taxon>Bacteria</taxon>
        <taxon>Bacillati</taxon>
        <taxon>Bacillota</taxon>
        <taxon>Bacilli</taxon>
        <taxon>Bacillales</taxon>
        <taxon>Paenibacillaceae</taxon>
        <taxon>Paenibacillus</taxon>
    </lineage>
</organism>
<comment type="caution">
    <text evidence="2">The sequence shown here is derived from an EMBL/GenBank/DDBJ whole genome shotgun (WGS) entry which is preliminary data.</text>
</comment>
<accession>A0A0D7X5K4</accession>
<feature type="repeat" description="TPR" evidence="1">
    <location>
        <begin position="174"/>
        <end position="207"/>
    </location>
</feature>
<evidence type="ECO:0000313" key="3">
    <source>
        <dbReference type="Proteomes" id="UP000032534"/>
    </source>
</evidence>
<reference evidence="2 3" key="1">
    <citation type="submission" date="2014-11" db="EMBL/GenBank/DDBJ databases">
        <title>Draft Genome Sequences of Paenibacillus polymyxa NRRL B-30509 and Paenibacillus terrae NRRL B-30644, Strains from a Poultry Environment that Produce Tridecaptin A and Paenicidins.</title>
        <authorList>
            <person name="van Belkum M.J."/>
            <person name="Lohans C.T."/>
            <person name="Vederas J.C."/>
        </authorList>
    </citation>
    <scope>NUCLEOTIDE SEQUENCE [LARGE SCALE GENOMIC DNA]</scope>
    <source>
        <strain evidence="2 3">NRRL B-30644</strain>
    </source>
</reference>
<dbReference type="InterPro" id="IPR018708">
    <property type="entry name" value="DUF2225"/>
</dbReference>
<dbReference type="InterPro" id="IPR019734">
    <property type="entry name" value="TPR_rpt"/>
</dbReference>
<keyword evidence="3" id="KW-1185">Reference proteome</keyword>
<dbReference type="Gene3D" id="1.25.40.10">
    <property type="entry name" value="Tetratricopeptide repeat domain"/>
    <property type="match status" value="1"/>
</dbReference>
<keyword evidence="1" id="KW-0802">TPR repeat</keyword>
<dbReference type="PATRIC" id="fig|159743.3.peg.1492"/>
<name>A0A0D7X5K4_9BACL</name>
<gene>
    <name evidence="2" type="ORF">QD47_06830</name>
</gene>
<evidence type="ECO:0008006" key="4">
    <source>
        <dbReference type="Google" id="ProtNLM"/>
    </source>
</evidence>
<dbReference type="OrthoDB" id="9780343at2"/>
<dbReference type="Proteomes" id="UP000032534">
    <property type="component" value="Unassembled WGS sequence"/>
</dbReference>
<evidence type="ECO:0000313" key="2">
    <source>
        <dbReference type="EMBL" id="KJD46273.1"/>
    </source>
</evidence>
<sequence length="243" mass="28519">MERVVKTLELEPLYQIKISCPLCEEEFQTSRVRPSLKKAIRTDSDFCAYYKNENPDFYVVRVCPHCGFTSTEHSTVQLSDQQNKLFNNKIGNRWQSREYSGHRNWEEALETYKLGLLCAQVIGEKERVIASLLQHIAWMYRYQGNEEQELRFLKFSLDSYIRVYELEGVGANNAKLLYLIGELHRRTGNFNEAVRWFSRVINDTKIMDAAMIRASREQWAVLREQMLAKDIQLPEEMQDASSS</sequence>
<proteinExistence type="predicted"/>
<protein>
    <recommendedName>
        <fullName evidence="4">DUF2225 domain-containing protein</fullName>
    </recommendedName>
</protein>
<evidence type="ECO:0000256" key="1">
    <source>
        <dbReference type="PROSITE-ProRule" id="PRU00339"/>
    </source>
</evidence>